<proteinExistence type="inferred from homology"/>
<dbReference type="Gene3D" id="3.50.50.60">
    <property type="entry name" value="FAD/NAD(P)-binding domain"/>
    <property type="match status" value="1"/>
</dbReference>
<evidence type="ECO:0000256" key="4">
    <source>
        <dbReference type="ARBA" id="ARBA00023002"/>
    </source>
</evidence>
<dbReference type="Proteomes" id="UP000235023">
    <property type="component" value="Unassembled WGS sequence"/>
</dbReference>
<dbReference type="InterPro" id="IPR020946">
    <property type="entry name" value="Flavin_mOase-like"/>
</dbReference>
<dbReference type="PANTHER" id="PTHR23023">
    <property type="entry name" value="DIMETHYLANILINE MONOOXYGENASE"/>
    <property type="match status" value="1"/>
</dbReference>
<protein>
    <submittedName>
        <fullName evidence="5">FAD/NAD(P)-binding domain-containing protein</fullName>
    </submittedName>
</protein>
<keyword evidence="2" id="KW-0285">Flavoprotein</keyword>
<evidence type="ECO:0000256" key="3">
    <source>
        <dbReference type="ARBA" id="ARBA00022827"/>
    </source>
</evidence>
<keyword evidence="6" id="KW-1185">Reference proteome</keyword>
<evidence type="ECO:0000313" key="6">
    <source>
        <dbReference type="Proteomes" id="UP000235023"/>
    </source>
</evidence>
<gene>
    <name evidence="5" type="ORF">BDW42DRAFT_45529</name>
</gene>
<keyword evidence="4" id="KW-0560">Oxidoreductase</keyword>
<comment type="similarity">
    <text evidence="1">Belongs to the FMO family.</text>
</comment>
<sequence>MQRPKKVAIIGGGPSGLVAAKTLLQNHPEGTFHPVIFEKRHDIGGLWPTEPPSAENGSPSYQPTWGLQVDPLMRTNLSKFSVAFSDLAWDAVFEGRDVPMFPQAWQVGRYLKRYSEKYLSPGVLRLGQRVVRAVRCAEATPSERWTVYWVSDESTGQDEDSQEETSETFDFLLVASGYFSSPHIPDITGLDIFAHKTVHSSALNNEVDMRNFLDNAGTTGGKIVVIGGSISGVEAASALSLHLSSLKHSLLSSQNRPQFELYHICSRPFWTVPNYIPHTSSSAAAQTHSTFLPVDLVFYDLARRPPGPVEYGYGPIGQEQATRLNYYFFSLFGEEHRRTGSVDVQLDDRKYHRKPPSWVAIEDDYAEYVRAGTINPVTGRVCAVKPSSLEEASIEVTLPNGETKFLDNVAAIVMATGFTPFTSISYLPEDVLTTLEYSPSDSFLSLVLDGKGTSHADVPDLGFVGFYRGPYWGAMEMQAKSLAEAWSRSDAENPIEIPHHEIETRSQERQVIRRLRSADPRLQRGQFPMGDYVGLMESFSRDLGICRTPLSIPEGEPGPVIPARYTDRKPNARCVEREKTEGDQDVRIVLESLEKTLSPNPDLPNMVAAAAVFRALHGTWRFSRGNPIGERKASGTVTFYPRYVSTPGYEKELLCEEVSETAVVTRRSVYRLKDPFLQPCSPHIQVWLEDANDGSPDSHHFSHGLNAMLPQRAGEETPTSGEVAVHATSTMGDSQSDIRTRYCYTFHFDGVSISSWKCTVDTESTGSVATSADKEFESTVYSRGDIASLCEYE</sequence>
<evidence type="ECO:0000256" key="2">
    <source>
        <dbReference type="ARBA" id="ARBA00022630"/>
    </source>
</evidence>
<dbReference type="AlphaFoldDB" id="A0A2J5I398"/>
<name>A0A2J5I398_9EURO</name>
<dbReference type="EMBL" id="KZ559512">
    <property type="protein sequence ID" value="PLN84352.1"/>
    <property type="molecule type" value="Genomic_DNA"/>
</dbReference>
<dbReference type="GO" id="GO:0050660">
    <property type="term" value="F:flavin adenine dinucleotide binding"/>
    <property type="evidence" value="ECO:0007669"/>
    <property type="project" value="InterPro"/>
</dbReference>
<organism evidence="5 6">
    <name type="scientific">Aspergillus taichungensis</name>
    <dbReference type="NCBI Taxonomy" id="482145"/>
    <lineage>
        <taxon>Eukaryota</taxon>
        <taxon>Fungi</taxon>
        <taxon>Dikarya</taxon>
        <taxon>Ascomycota</taxon>
        <taxon>Pezizomycotina</taxon>
        <taxon>Eurotiomycetes</taxon>
        <taxon>Eurotiomycetidae</taxon>
        <taxon>Eurotiales</taxon>
        <taxon>Aspergillaceae</taxon>
        <taxon>Aspergillus</taxon>
        <taxon>Aspergillus subgen. Circumdati</taxon>
    </lineage>
</organism>
<dbReference type="InterPro" id="IPR050346">
    <property type="entry name" value="FMO-like"/>
</dbReference>
<evidence type="ECO:0000313" key="5">
    <source>
        <dbReference type="EMBL" id="PLN84352.1"/>
    </source>
</evidence>
<dbReference type="GO" id="GO:0004499">
    <property type="term" value="F:N,N-dimethylaniline monooxygenase activity"/>
    <property type="evidence" value="ECO:0007669"/>
    <property type="project" value="InterPro"/>
</dbReference>
<dbReference type="Pfam" id="PF00743">
    <property type="entry name" value="FMO-like"/>
    <property type="match status" value="1"/>
</dbReference>
<dbReference type="OrthoDB" id="66881at2759"/>
<evidence type="ECO:0000256" key="1">
    <source>
        <dbReference type="ARBA" id="ARBA00009183"/>
    </source>
</evidence>
<dbReference type="SUPFAM" id="SSF51905">
    <property type="entry name" value="FAD/NAD(P)-binding domain"/>
    <property type="match status" value="2"/>
</dbReference>
<dbReference type="InterPro" id="IPR036188">
    <property type="entry name" value="FAD/NAD-bd_sf"/>
</dbReference>
<accession>A0A2J5I398</accession>
<dbReference type="GO" id="GO:0050661">
    <property type="term" value="F:NADP binding"/>
    <property type="evidence" value="ECO:0007669"/>
    <property type="project" value="InterPro"/>
</dbReference>
<reference evidence="6" key="1">
    <citation type="submission" date="2017-12" db="EMBL/GenBank/DDBJ databases">
        <authorList>
            <consortium name="DOE Joint Genome Institute"/>
            <person name="Mondo S.J."/>
            <person name="Kjaerbolling I."/>
            <person name="Vesth T.C."/>
            <person name="Frisvad J.C."/>
            <person name="Nybo J.L."/>
            <person name="Theobald S."/>
            <person name="Kuo A."/>
            <person name="Bowyer P."/>
            <person name="Matsuda Y."/>
            <person name="Lyhne E.K."/>
            <person name="Kogle M.E."/>
            <person name="Clum A."/>
            <person name="Lipzen A."/>
            <person name="Salamov A."/>
            <person name="Ngan C.Y."/>
            <person name="Daum C."/>
            <person name="Chiniquy J."/>
            <person name="Barry K."/>
            <person name="LaButti K."/>
            <person name="Haridas S."/>
            <person name="Simmons B.A."/>
            <person name="Magnuson J.K."/>
            <person name="Mortensen U.H."/>
            <person name="Larsen T.O."/>
            <person name="Grigoriev I.V."/>
            <person name="Baker S.E."/>
            <person name="Andersen M.R."/>
            <person name="Nordberg H.P."/>
            <person name="Cantor M.N."/>
            <person name="Hua S.X."/>
        </authorList>
    </citation>
    <scope>NUCLEOTIDE SEQUENCE [LARGE SCALE GENOMIC DNA]</scope>
    <source>
        <strain evidence="6">IBT 19404</strain>
    </source>
</reference>
<dbReference type="PRINTS" id="PR00368">
    <property type="entry name" value="FADPNR"/>
</dbReference>
<keyword evidence="3" id="KW-0274">FAD</keyword>